<dbReference type="EMBL" id="JBFAKC010000003">
    <property type="protein sequence ID" value="MEV0707355.1"/>
    <property type="molecule type" value="Genomic_DNA"/>
</dbReference>
<sequence>MTAAAELPGRTTVSRRAVRRIAAEAAREVAGIAGDVDVDAEIRGDTTLLDVRLPIRYPLPITRVVEACREHLSRRTSELTGLTVAAVDIAVAELSTKDIAVRRIR</sequence>
<keyword evidence="2" id="KW-1185">Reference proteome</keyword>
<evidence type="ECO:0000313" key="2">
    <source>
        <dbReference type="Proteomes" id="UP001551695"/>
    </source>
</evidence>
<comment type="caution">
    <text evidence="1">The sequence shown here is derived from an EMBL/GenBank/DDBJ whole genome shotgun (WGS) entry which is preliminary data.</text>
</comment>
<proteinExistence type="predicted"/>
<dbReference type="RefSeq" id="WP_355088118.1">
    <property type="nucleotide sequence ID" value="NZ_JBEXKW010000040.1"/>
</dbReference>
<protein>
    <submittedName>
        <fullName evidence="1">Asp23/Gls24 family envelope stress response protein</fullName>
    </submittedName>
</protein>
<gene>
    <name evidence="1" type="ORF">AB0I48_07295</name>
</gene>
<dbReference type="Proteomes" id="UP001551695">
    <property type="component" value="Unassembled WGS sequence"/>
</dbReference>
<accession>A0ABV3FPL0</accession>
<organism evidence="1 2">
    <name type="scientific">Nocardia aurea</name>
    <dbReference type="NCBI Taxonomy" id="2144174"/>
    <lineage>
        <taxon>Bacteria</taxon>
        <taxon>Bacillati</taxon>
        <taxon>Actinomycetota</taxon>
        <taxon>Actinomycetes</taxon>
        <taxon>Mycobacteriales</taxon>
        <taxon>Nocardiaceae</taxon>
        <taxon>Nocardia</taxon>
    </lineage>
</organism>
<evidence type="ECO:0000313" key="1">
    <source>
        <dbReference type="EMBL" id="MEV0707355.1"/>
    </source>
</evidence>
<name>A0ABV3FPL0_9NOCA</name>
<reference evidence="1 2" key="1">
    <citation type="submission" date="2024-06" db="EMBL/GenBank/DDBJ databases">
        <title>The Natural Products Discovery Center: Release of the First 8490 Sequenced Strains for Exploring Actinobacteria Biosynthetic Diversity.</title>
        <authorList>
            <person name="Kalkreuter E."/>
            <person name="Kautsar S.A."/>
            <person name="Yang D."/>
            <person name="Bader C.D."/>
            <person name="Teijaro C.N."/>
            <person name="Fluegel L."/>
            <person name="Davis C.M."/>
            <person name="Simpson J.R."/>
            <person name="Lauterbach L."/>
            <person name="Steele A.D."/>
            <person name="Gui C."/>
            <person name="Meng S."/>
            <person name="Li G."/>
            <person name="Viehrig K."/>
            <person name="Ye F."/>
            <person name="Su P."/>
            <person name="Kiefer A.F."/>
            <person name="Nichols A."/>
            <person name="Cepeda A.J."/>
            <person name="Yan W."/>
            <person name="Fan B."/>
            <person name="Jiang Y."/>
            <person name="Adhikari A."/>
            <person name="Zheng C.-J."/>
            <person name="Schuster L."/>
            <person name="Cowan T.M."/>
            <person name="Smanski M.J."/>
            <person name="Chevrette M.G."/>
            <person name="De Carvalho L.P.S."/>
            <person name="Shen B."/>
        </authorList>
    </citation>
    <scope>NUCLEOTIDE SEQUENCE [LARGE SCALE GENOMIC DNA]</scope>
    <source>
        <strain evidence="1 2">NPDC050403</strain>
    </source>
</reference>